<accession>A0A0R1WVE3</accession>
<dbReference type="AlphaFoldDB" id="A0A0R1WVE3"/>
<dbReference type="OrthoDB" id="9800872at2"/>
<organism evidence="2 3">
    <name type="scientific">Ligilactobacillus hayakitensis DSM 18933 = JCM 14209</name>
    <dbReference type="NCBI Taxonomy" id="1423755"/>
    <lineage>
        <taxon>Bacteria</taxon>
        <taxon>Bacillati</taxon>
        <taxon>Bacillota</taxon>
        <taxon>Bacilli</taxon>
        <taxon>Lactobacillales</taxon>
        <taxon>Lactobacillaceae</taxon>
        <taxon>Ligilactobacillus</taxon>
    </lineage>
</organism>
<dbReference type="SMART" id="SM00450">
    <property type="entry name" value="RHOD"/>
    <property type="match status" value="1"/>
</dbReference>
<protein>
    <recommendedName>
        <fullName evidence="1">Rhodanese domain-containing protein</fullName>
    </recommendedName>
</protein>
<evidence type="ECO:0000259" key="1">
    <source>
        <dbReference type="PROSITE" id="PS50206"/>
    </source>
</evidence>
<comment type="caution">
    <text evidence="2">The sequence shown here is derived from an EMBL/GenBank/DDBJ whole genome shotgun (WGS) entry which is preliminary data.</text>
</comment>
<reference evidence="2 3" key="1">
    <citation type="journal article" date="2015" name="Genome Announc.">
        <title>Expanding the biotechnology potential of lactobacilli through comparative genomics of 213 strains and associated genera.</title>
        <authorList>
            <person name="Sun Z."/>
            <person name="Harris H.M."/>
            <person name="McCann A."/>
            <person name="Guo C."/>
            <person name="Argimon S."/>
            <person name="Zhang W."/>
            <person name="Yang X."/>
            <person name="Jeffery I.B."/>
            <person name="Cooney J.C."/>
            <person name="Kagawa T.F."/>
            <person name="Liu W."/>
            <person name="Song Y."/>
            <person name="Salvetti E."/>
            <person name="Wrobel A."/>
            <person name="Rasinkangas P."/>
            <person name="Parkhill J."/>
            <person name="Rea M.C."/>
            <person name="O'Sullivan O."/>
            <person name="Ritari J."/>
            <person name="Douillard F.P."/>
            <person name="Paul Ross R."/>
            <person name="Yang R."/>
            <person name="Briner A.E."/>
            <person name="Felis G.E."/>
            <person name="de Vos W.M."/>
            <person name="Barrangou R."/>
            <person name="Klaenhammer T.R."/>
            <person name="Caufield P.W."/>
            <person name="Cui Y."/>
            <person name="Zhang H."/>
            <person name="O'Toole P.W."/>
        </authorList>
    </citation>
    <scope>NUCLEOTIDE SEQUENCE [LARGE SCALE GENOMIC DNA]</scope>
    <source>
        <strain evidence="2 3">DSM 18933</strain>
    </source>
</reference>
<dbReference type="STRING" id="1423755.FC40_GL000768"/>
<name>A0A0R1WVE3_9LACO</name>
<dbReference type="Proteomes" id="UP000051054">
    <property type="component" value="Unassembled WGS sequence"/>
</dbReference>
<proteinExistence type="predicted"/>
<keyword evidence="3" id="KW-1185">Reference proteome</keyword>
<dbReference type="Gene3D" id="3.40.250.10">
    <property type="entry name" value="Rhodanese-like domain"/>
    <property type="match status" value="1"/>
</dbReference>
<dbReference type="EMBL" id="AZGD01000090">
    <property type="protein sequence ID" value="KRM18979.1"/>
    <property type="molecule type" value="Genomic_DNA"/>
</dbReference>
<gene>
    <name evidence="2" type="ORF">FC40_GL000768</name>
</gene>
<dbReference type="SUPFAM" id="SSF52821">
    <property type="entry name" value="Rhodanese/Cell cycle control phosphatase"/>
    <property type="match status" value="1"/>
</dbReference>
<dbReference type="RefSeq" id="WP_025022049.1">
    <property type="nucleotide sequence ID" value="NZ_AZGD01000090.1"/>
</dbReference>
<dbReference type="PATRIC" id="fig|1423755.3.peg.821"/>
<evidence type="ECO:0000313" key="3">
    <source>
        <dbReference type="Proteomes" id="UP000051054"/>
    </source>
</evidence>
<dbReference type="Pfam" id="PF00581">
    <property type="entry name" value="Rhodanese"/>
    <property type="match status" value="1"/>
</dbReference>
<dbReference type="PROSITE" id="PS50206">
    <property type="entry name" value="RHODANESE_3"/>
    <property type="match status" value="1"/>
</dbReference>
<sequence>MFFSKFFSKTSKISNQKFTVLLKQHPNILLFDLRSPSEFHSSHIPTARNYPIVQIDSYSGEKKHTIYLIDSGTNNLTSQAAATLKNKGYKVVIIQDGYMNWDGPLISDK</sequence>
<evidence type="ECO:0000313" key="2">
    <source>
        <dbReference type="EMBL" id="KRM18979.1"/>
    </source>
</evidence>
<feature type="domain" description="Rhodanese" evidence="1">
    <location>
        <begin position="24"/>
        <end position="107"/>
    </location>
</feature>
<dbReference type="CDD" id="cd00158">
    <property type="entry name" value="RHOD"/>
    <property type="match status" value="1"/>
</dbReference>
<dbReference type="InterPro" id="IPR001763">
    <property type="entry name" value="Rhodanese-like_dom"/>
</dbReference>
<dbReference type="InterPro" id="IPR036873">
    <property type="entry name" value="Rhodanese-like_dom_sf"/>
</dbReference>